<evidence type="ECO:0000256" key="6">
    <source>
        <dbReference type="ARBA" id="ARBA00022500"/>
    </source>
</evidence>
<dbReference type="NCBIfam" id="TIGR00207">
    <property type="entry name" value="fliG"/>
    <property type="match status" value="1"/>
</dbReference>
<dbReference type="PANTHER" id="PTHR30534:SF0">
    <property type="entry name" value="FLAGELLAR MOTOR SWITCH PROTEIN FLIG"/>
    <property type="match status" value="1"/>
</dbReference>
<gene>
    <name evidence="15" type="primary">fliG</name>
    <name evidence="15" type="ORF">MRX98_12065</name>
</gene>
<keyword evidence="8" id="KW-0472">Membrane</keyword>
<evidence type="ECO:0000256" key="1">
    <source>
        <dbReference type="ARBA" id="ARBA00004117"/>
    </source>
</evidence>
<accession>A0AA41R5C4</accession>
<protein>
    <recommendedName>
        <fullName evidence="4">Flagellar motor switch protein FliG</fullName>
    </recommendedName>
</protein>
<dbReference type="RefSeq" id="WP_246908520.1">
    <property type="nucleotide sequence ID" value="NZ_JALJRB010000012.1"/>
</dbReference>
<feature type="domain" description="Flagellar motor switch protein FliG N-terminal" evidence="14">
    <location>
        <begin position="5"/>
        <end position="64"/>
    </location>
</feature>
<evidence type="ECO:0000256" key="8">
    <source>
        <dbReference type="ARBA" id="ARBA00023136"/>
    </source>
</evidence>
<evidence type="ECO:0000259" key="13">
    <source>
        <dbReference type="Pfam" id="PF14841"/>
    </source>
</evidence>
<dbReference type="Pfam" id="PF14842">
    <property type="entry name" value="FliG_N"/>
    <property type="match status" value="1"/>
</dbReference>
<dbReference type="SUPFAM" id="SSF48029">
    <property type="entry name" value="FliG"/>
    <property type="match status" value="2"/>
</dbReference>
<proteinExistence type="inferred from homology"/>
<keyword evidence="6" id="KW-0145">Chemotaxis</keyword>
<feature type="region of interest" description="Disordered" evidence="11">
    <location>
        <begin position="68"/>
        <end position="94"/>
    </location>
</feature>
<reference evidence="15" key="1">
    <citation type="submission" date="2022-04" db="EMBL/GenBank/DDBJ databases">
        <title>Desulfatitalea alkaliphila sp. nov., a novel anaerobic sulfate-reducing bacterium isolated from terrestrial mud volcano, Taman Peninsula, Russia.</title>
        <authorList>
            <person name="Khomyakova M.A."/>
            <person name="Merkel A.Y."/>
            <person name="Slobodkin A.I."/>
        </authorList>
    </citation>
    <scope>NUCLEOTIDE SEQUENCE</scope>
    <source>
        <strain evidence="15">M08but</strain>
    </source>
</reference>
<dbReference type="InterPro" id="IPR000090">
    <property type="entry name" value="Flg_Motor_Flig"/>
</dbReference>
<comment type="similarity">
    <text evidence="3">Belongs to the FliG family.</text>
</comment>
<evidence type="ECO:0000313" key="15">
    <source>
        <dbReference type="EMBL" id="MCJ8501310.1"/>
    </source>
</evidence>
<dbReference type="EMBL" id="JALJRB010000012">
    <property type="protein sequence ID" value="MCJ8501310.1"/>
    <property type="molecule type" value="Genomic_DNA"/>
</dbReference>
<evidence type="ECO:0000256" key="5">
    <source>
        <dbReference type="ARBA" id="ARBA00022475"/>
    </source>
</evidence>
<evidence type="ECO:0000256" key="2">
    <source>
        <dbReference type="ARBA" id="ARBA00004413"/>
    </source>
</evidence>
<sequence>MDANELTGSVKVAILVKAVGLDAARPILSRFSDQDRQLIQRIQSRLGSIPPAMTERVAREFIEGTGIPPQLLQLDDGDKPPPEPAKDAKKGLPKSTLEAVQDIEPAQLIQLIKDEHPQTIALILAHLDPNVSSGILGRLPDQLKADVALRIANLDKVLGGMIKEIDKVFEEILKNKDFIATQEAGGVANLAEILNMIDGTTVEQIIDEIEENDPELAEEIKQMMFVFEDIVLVDDKGLQKVLRSVESQELAIALKAASDDVKNKIFRNMSQRAAEILREEMEVTGAVRMKDVTDAQQKVTRIIQDMERKGELIISGRGGEEFIG</sequence>
<comment type="subcellular location">
    <subcellularLocation>
        <location evidence="1">Bacterial flagellum basal body</location>
    </subcellularLocation>
    <subcellularLocation>
        <location evidence="2">Cell membrane</location>
        <topology evidence="2">Peripheral membrane protein</topology>
        <orientation evidence="2">Cytoplasmic side</orientation>
    </subcellularLocation>
</comment>
<evidence type="ECO:0000256" key="9">
    <source>
        <dbReference type="ARBA" id="ARBA00023143"/>
    </source>
</evidence>
<feature type="domain" description="Flagellar motor switch protein FliG middle" evidence="13">
    <location>
        <begin position="105"/>
        <end position="175"/>
    </location>
</feature>
<dbReference type="GO" id="GO:0071973">
    <property type="term" value="P:bacterial-type flagellum-dependent cell motility"/>
    <property type="evidence" value="ECO:0007669"/>
    <property type="project" value="InterPro"/>
</dbReference>
<dbReference type="AlphaFoldDB" id="A0AA41R5C4"/>
<evidence type="ECO:0000259" key="14">
    <source>
        <dbReference type="Pfam" id="PF14842"/>
    </source>
</evidence>
<dbReference type="InterPro" id="IPR023087">
    <property type="entry name" value="Flg_Motor_Flig_C"/>
</dbReference>
<dbReference type="GO" id="GO:0009425">
    <property type="term" value="C:bacterial-type flagellum basal body"/>
    <property type="evidence" value="ECO:0007669"/>
    <property type="project" value="UniProtKB-SubCell"/>
</dbReference>
<dbReference type="GO" id="GO:0003774">
    <property type="term" value="F:cytoskeletal motor activity"/>
    <property type="evidence" value="ECO:0007669"/>
    <property type="project" value="InterPro"/>
</dbReference>
<dbReference type="GO" id="GO:0006935">
    <property type="term" value="P:chemotaxis"/>
    <property type="evidence" value="ECO:0007669"/>
    <property type="project" value="UniProtKB-KW"/>
</dbReference>
<evidence type="ECO:0000256" key="4">
    <source>
        <dbReference type="ARBA" id="ARBA00021870"/>
    </source>
</evidence>
<evidence type="ECO:0000256" key="11">
    <source>
        <dbReference type="SAM" id="MobiDB-lite"/>
    </source>
</evidence>
<dbReference type="PRINTS" id="PR00954">
    <property type="entry name" value="FLGMOTORFLIG"/>
</dbReference>
<dbReference type="PANTHER" id="PTHR30534">
    <property type="entry name" value="FLAGELLAR MOTOR SWITCH PROTEIN FLIG"/>
    <property type="match status" value="1"/>
</dbReference>
<keyword evidence="7" id="KW-0283">Flagellar rotation</keyword>
<dbReference type="Proteomes" id="UP001165427">
    <property type="component" value="Unassembled WGS sequence"/>
</dbReference>
<dbReference type="Pfam" id="PF14841">
    <property type="entry name" value="FliG_M"/>
    <property type="match status" value="1"/>
</dbReference>
<dbReference type="Gene3D" id="1.10.220.30">
    <property type="match status" value="3"/>
</dbReference>
<evidence type="ECO:0000256" key="3">
    <source>
        <dbReference type="ARBA" id="ARBA00010299"/>
    </source>
</evidence>
<feature type="compositionally biased region" description="Basic and acidic residues" evidence="11">
    <location>
        <begin position="76"/>
        <end position="90"/>
    </location>
</feature>
<dbReference type="InterPro" id="IPR028263">
    <property type="entry name" value="FliG_N"/>
</dbReference>
<keyword evidence="5" id="KW-1003">Cell membrane</keyword>
<keyword evidence="9" id="KW-0975">Bacterial flagellum</keyword>
<name>A0AA41R5C4_9BACT</name>
<evidence type="ECO:0000313" key="16">
    <source>
        <dbReference type="Proteomes" id="UP001165427"/>
    </source>
</evidence>
<keyword evidence="15" id="KW-0282">Flagellum</keyword>
<feature type="domain" description="Flagellar motor switch protein FliG C-terminal" evidence="12">
    <location>
        <begin position="208"/>
        <end position="314"/>
    </location>
</feature>
<organism evidence="15 16">
    <name type="scientific">Desulfatitalea alkaliphila</name>
    <dbReference type="NCBI Taxonomy" id="2929485"/>
    <lineage>
        <taxon>Bacteria</taxon>
        <taxon>Pseudomonadati</taxon>
        <taxon>Thermodesulfobacteriota</taxon>
        <taxon>Desulfobacteria</taxon>
        <taxon>Desulfobacterales</taxon>
        <taxon>Desulfosarcinaceae</taxon>
        <taxon>Desulfatitalea</taxon>
    </lineage>
</organism>
<dbReference type="InterPro" id="IPR011002">
    <property type="entry name" value="FliG_a-hlx"/>
</dbReference>
<dbReference type="GO" id="GO:0005886">
    <property type="term" value="C:plasma membrane"/>
    <property type="evidence" value="ECO:0007669"/>
    <property type="project" value="UniProtKB-SubCell"/>
</dbReference>
<dbReference type="FunFam" id="1.10.220.30:FF:000001">
    <property type="entry name" value="Flagellar motor switch protein FliG"/>
    <property type="match status" value="1"/>
</dbReference>
<comment type="caution">
    <text evidence="15">The sequence shown here is derived from an EMBL/GenBank/DDBJ whole genome shotgun (WGS) entry which is preliminary data.</text>
</comment>
<dbReference type="Pfam" id="PF01706">
    <property type="entry name" value="FliG_C"/>
    <property type="match status" value="1"/>
</dbReference>
<keyword evidence="15" id="KW-0969">Cilium</keyword>
<dbReference type="InterPro" id="IPR032779">
    <property type="entry name" value="FliG_M"/>
</dbReference>
<evidence type="ECO:0000256" key="10">
    <source>
        <dbReference type="ARBA" id="ARBA00025598"/>
    </source>
</evidence>
<keyword evidence="15" id="KW-0966">Cell projection</keyword>
<evidence type="ECO:0000259" key="12">
    <source>
        <dbReference type="Pfam" id="PF01706"/>
    </source>
</evidence>
<evidence type="ECO:0000256" key="7">
    <source>
        <dbReference type="ARBA" id="ARBA00022779"/>
    </source>
</evidence>
<comment type="function">
    <text evidence="10">FliG is one of three proteins (FliG, FliN, FliM) that forms the rotor-mounted switch complex (C ring), located at the base of the basal body. This complex interacts with the CheY and CheZ chemotaxis proteins, in addition to contacting components of the motor that determine the direction of flagellar rotation.</text>
</comment>
<keyword evidence="16" id="KW-1185">Reference proteome</keyword>